<keyword evidence="8" id="KW-0808">Transferase</keyword>
<organism evidence="8 9">
    <name type="scientific">Vibrio cortegadensis</name>
    <dbReference type="NCBI Taxonomy" id="1328770"/>
    <lineage>
        <taxon>Bacteria</taxon>
        <taxon>Pseudomonadati</taxon>
        <taxon>Pseudomonadota</taxon>
        <taxon>Gammaproteobacteria</taxon>
        <taxon>Vibrionales</taxon>
        <taxon>Vibrionaceae</taxon>
        <taxon>Vibrio</taxon>
    </lineage>
</organism>
<keyword evidence="3 6" id="KW-0812">Transmembrane</keyword>
<feature type="transmembrane region" description="Helical" evidence="6">
    <location>
        <begin position="146"/>
        <end position="168"/>
    </location>
</feature>
<feature type="domain" description="Sulfatase N-terminal" evidence="7">
    <location>
        <begin position="281"/>
        <end position="570"/>
    </location>
</feature>
<keyword evidence="9" id="KW-1185">Reference proteome</keyword>
<dbReference type="Pfam" id="PF00884">
    <property type="entry name" value="Sulfatase"/>
    <property type="match status" value="1"/>
</dbReference>
<proteinExistence type="predicted"/>
<comment type="subcellular location">
    <subcellularLocation>
        <location evidence="1">Cell membrane</location>
        <topology evidence="1">Multi-pass membrane protein</topology>
    </subcellularLocation>
</comment>
<evidence type="ECO:0000313" key="9">
    <source>
        <dbReference type="Proteomes" id="UP001569153"/>
    </source>
</evidence>
<feature type="transmembrane region" description="Helical" evidence="6">
    <location>
        <begin position="94"/>
        <end position="114"/>
    </location>
</feature>
<dbReference type="RefSeq" id="WP_371730410.1">
    <property type="nucleotide sequence ID" value="NZ_JBGOOT010000007.1"/>
</dbReference>
<dbReference type="EC" id="2.7.8.-" evidence="8"/>
<evidence type="ECO:0000256" key="1">
    <source>
        <dbReference type="ARBA" id="ARBA00004651"/>
    </source>
</evidence>
<comment type="caution">
    <text evidence="8">The sequence shown here is derived from an EMBL/GenBank/DDBJ whole genome shotgun (WGS) entry which is preliminary data.</text>
</comment>
<evidence type="ECO:0000259" key="7">
    <source>
        <dbReference type="Pfam" id="PF00884"/>
    </source>
</evidence>
<feature type="transmembrane region" description="Helical" evidence="6">
    <location>
        <begin position="63"/>
        <end position="82"/>
    </location>
</feature>
<feature type="transmembrane region" description="Helical" evidence="6">
    <location>
        <begin position="180"/>
        <end position="198"/>
    </location>
</feature>
<dbReference type="CDD" id="cd16015">
    <property type="entry name" value="LTA_synthase"/>
    <property type="match status" value="1"/>
</dbReference>
<dbReference type="PANTHER" id="PTHR47371:SF3">
    <property type="entry name" value="PHOSPHOGLYCEROL TRANSFERASE I"/>
    <property type="match status" value="1"/>
</dbReference>
<name>A0ABV4M730_9VIBR</name>
<dbReference type="InterPro" id="IPR000917">
    <property type="entry name" value="Sulfatase_N"/>
</dbReference>
<keyword evidence="4 6" id="KW-1133">Transmembrane helix</keyword>
<evidence type="ECO:0000256" key="6">
    <source>
        <dbReference type="SAM" id="Phobius"/>
    </source>
</evidence>
<sequence>MNFQHNFRHLIRVISILVLGGLILLSLSRGLFFSQIVEFDQLVGLSRDVWQAFIVGARFDAKIVSIAFAPLLLIGLSVGAFSKVYQRFTRVIPSYVALIFFLLAAFSIGNYYYYVTYGSYIDVFVFGLFDDDTKAVLENAWEDYPIIRSFVASVVASALAYLGTTKLLRCARKWQWNKRHWALTTVSVVLTVLVYVVIARGSIGTLPLKRYHANVSQYKALNIITPNAFMALDWAKSDYKKQSKFEPISAEAVEDQMLKVLGQPTPVYQTPKNDYLAENKPNVVMALMEGMGMNVLIEDDASHNDLLGSLREGFEQDFVFKRFLAGTSATIDSIVMMLFHSNIPTISHSSAQKVVLPSSAVLPYKQAGYEVVFIYGGNSMWRNLANYLPRQGFDTVYDENSIKKAFPAAEKYADTWGVPDEYTFKFARKLLDEAEKPLMIYIMTVTNHSPFRAPGDYQPKPVKVSERLTTLLGPMADQAENLLQAYQYSSNALGEFVKGIKASGLGSKTIVAASGDHRVRYLSSERSDEFGLSLAVPFYMYVPDVILEHSDYRFERNRIGSHRDVFPTLYNFSLSDQSYVSLGGENLLSSNAISNMGYNASRSVNELGAYSNTQPEKLYPWKDLFSLKSDSTTAEHINANWSEEYRKLQDYYLRSQIVIGKDD</sequence>
<dbReference type="PANTHER" id="PTHR47371">
    <property type="entry name" value="LIPOTEICHOIC ACID SYNTHASE"/>
    <property type="match status" value="1"/>
</dbReference>
<gene>
    <name evidence="8" type="ORF">ACED38_10585</name>
</gene>
<keyword evidence="5 6" id="KW-0472">Membrane</keyword>
<keyword evidence="2" id="KW-1003">Cell membrane</keyword>
<evidence type="ECO:0000256" key="2">
    <source>
        <dbReference type="ARBA" id="ARBA00022475"/>
    </source>
</evidence>
<dbReference type="SUPFAM" id="SSF53649">
    <property type="entry name" value="Alkaline phosphatase-like"/>
    <property type="match status" value="1"/>
</dbReference>
<dbReference type="InterPro" id="IPR050448">
    <property type="entry name" value="OpgB/LTA_synthase_biosynth"/>
</dbReference>
<protein>
    <submittedName>
        <fullName evidence="8">LTA synthase family protein</fullName>
        <ecNumber evidence="8">2.7.8.-</ecNumber>
    </submittedName>
</protein>
<dbReference type="EMBL" id="JBGOOT010000007">
    <property type="protein sequence ID" value="MEZ8195334.1"/>
    <property type="molecule type" value="Genomic_DNA"/>
</dbReference>
<evidence type="ECO:0000256" key="3">
    <source>
        <dbReference type="ARBA" id="ARBA00022692"/>
    </source>
</evidence>
<evidence type="ECO:0000256" key="5">
    <source>
        <dbReference type="ARBA" id="ARBA00023136"/>
    </source>
</evidence>
<evidence type="ECO:0000313" key="8">
    <source>
        <dbReference type="EMBL" id="MEZ8195334.1"/>
    </source>
</evidence>
<reference evidence="8 9" key="1">
    <citation type="submission" date="2024-06" db="EMBL/GenBank/DDBJ databases">
        <authorList>
            <person name="Steensen K."/>
            <person name="Seneca J."/>
            <person name="Bartlau N."/>
            <person name="Yu A.X."/>
            <person name="Polz M.F."/>
        </authorList>
    </citation>
    <scope>NUCLEOTIDE SEQUENCE [LARGE SCALE GENOMIC DNA]</scope>
    <source>
        <strain evidence="8 9">FF146</strain>
    </source>
</reference>
<dbReference type="InterPro" id="IPR017850">
    <property type="entry name" value="Alkaline_phosphatase_core_sf"/>
</dbReference>
<dbReference type="GO" id="GO:0016740">
    <property type="term" value="F:transferase activity"/>
    <property type="evidence" value="ECO:0007669"/>
    <property type="project" value="UniProtKB-KW"/>
</dbReference>
<evidence type="ECO:0000256" key="4">
    <source>
        <dbReference type="ARBA" id="ARBA00022989"/>
    </source>
</evidence>
<dbReference type="Gene3D" id="3.40.720.10">
    <property type="entry name" value="Alkaline Phosphatase, subunit A"/>
    <property type="match status" value="1"/>
</dbReference>
<dbReference type="Proteomes" id="UP001569153">
    <property type="component" value="Unassembled WGS sequence"/>
</dbReference>
<accession>A0ABV4M730</accession>